<evidence type="ECO:0000313" key="3">
    <source>
        <dbReference type="Proteomes" id="UP000193986"/>
    </source>
</evidence>
<proteinExistence type="predicted"/>
<comment type="caution">
    <text evidence="2">The sequence shown here is derived from an EMBL/GenBank/DDBJ whole genome shotgun (WGS) entry which is preliminary data.</text>
</comment>
<feature type="compositionally biased region" description="Basic and acidic residues" evidence="1">
    <location>
        <begin position="98"/>
        <end position="107"/>
    </location>
</feature>
<dbReference type="Proteomes" id="UP000193986">
    <property type="component" value="Unassembled WGS sequence"/>
</dbReference>
<protein>
    <submittedName>
        <fullName evidence="2">Uncharacterized protein</fullName>
    </submittedName>
</protein>
<reference evidence="2 3" key="1">
    <citation type="submission" date="2016-07" db="EMBL/GenBank/DDBJ databases">
        <title>Pervasive Adenine N6-methylation of Active Genes in Fungi.</title>
        <authorList>
            <consortium name="DOE Joint Genome Institute"/>
            <person name="Mondo S.J."/>
            <person name="Dannebaum R.O."/>
            <person name="Kuo R.C."/>
            <person name="Labutti K."/>
            <person name="Haridas S."/>
            <person name="Kuo A."/>
            <person name="Salamov A."/>
            <person name="Ahrendt S.R."/>
            <person name="Lipzen A."/>
            <person name="Sullivan W."/>
            <person name="Andreopoulos W.B."/>
            <person name="Clum A."/>
            <person name="Lindquist E."/>
            <person name="Daum C."/>
            <person name="Ramamoorthy G.K."/>
            <person name="Gryganskyi A."/>
            <person name="Culley D."/>
            <person name="Magnuson J.K."/>
            <person name="James T.Y."/>
            <person name="O'Malley M.A."/>
            <person name="Stajich J.E."/>
            <person name="Spatafora J.W."/>
            <person name="Visel A."/>
            <person name="Grigoriev I.V."/>
        </authorList>
    </citation>
    <scope>NUCLEOTIDE SEQUENCE [LARGE SCALE GENOMIC DNA]</scope>
    <source>
        <strain evidence="2 3">68-887.2</strain>
    </source>
</reference>
<keyword evidence="3" id="KW-1185">Reference proteome</keyword>
<evidence type="ECO:0000313" key="2">
    <source>
        <dbReference type="EMBL" id="ORY32584.1"/>
    </source>
</evidence>
<evidence type="ECO:0000256" key="1">
    <source>
        <dbReference type="SAM" id="MobiDB-lite"/>
    </source>
</evidence>
<accession>A0A1Y2BCU5</accession>
<dbReference type="OrthoDB" id="5278621at2759"/>
<name>A0A1Y2BCU5_9TREE</name>
<dbReference type="EMBL" id="MCFC01000009">
    <property type="protein sequence ID" value="ORY32584.1"/>
    <property type="molecule type" value="Genomic_DNA"/>
</dbReference>
<feature type="region of interest" description="Disordered" evidence="1">
    <location>
        <begin position="59"/>
        <end position="113"/>
    </location>
</feature>
<dbReference type="AlphaFoldDB" id="A0A1Y2BCU5"/>
<sequence length="113" mass="11812">MSFTKRALTLRLPLRTVPQTQTQVRYYAENKSAMEQAGDVLKKVGQAFKSDGAVGKEFNADGAVGSKGEAVGGPFSKDGTIGKEFTDSGAVGGNVEKAATDAKKEGQNVKSKA</sequence>
<dbReference type="InParanoid" id="A0A1Y2BCU5"/>
<organism evidence="2 3">
    <name type="scientific">Naematelia encephala</name>
    <dbReference type="NCBI Taxonomy" id="71784"/>
    <lineage>
        <taxon>Eukaryota</taxon>
        <taxon>Fungi</taxon>
        <taxon>Dikarya</taxon>
        <taxon>Basidiomycota</taxon>
        <taxon>Agaricomycotina</taxon>
        <taxon>Tremellomycetes</taxon>
        <taxon>Tremellales</taxon>
        <taxon>Naemateliaceae</taxon>
        <taxon>Naematelia</taxon>
    </lineage>
</organism>
<gene>
    <name evidence="2" type="ORF">BCR39DRAFT_557568</name>
</gene>